<gene>
    <name evidence="1" type="ORF">KUCA_T00000621001</name>
</gene>
<organism evidence="1 2">
    <name type="scientific">Kuraishia capsulata CBS 1993</name>
    <dbReference type="NCBI Taxonomy" id="1382522"/>
    <lineage>
        <taxon>Eukaryota</taxon>
        <taxon>Fungi</taxon>
        <taxon>Dikarya</taxon>
        <taxon>Ascomycota</taxon>
        <taxon>Saccharomycotina</taxon>
        <taxon>Pichiomycetes</taxon>
        <taxon>Pichiales</taxon>
        <taxon>Pichiaceae</taxon>
        <taxon>Kuraishia</taxon>
    </lineage>
</organism>
<reference evidence="1" key="2">
    <citation type="submission" date="2014-02" db="EMBL/GenBank/DDBJ databases">
        <title>Complete DNA sequence of /Kuraishia capsulata/ illustrates novel genomic features among budding yeasts (/Saccharomycotina/).</title>
        <authorList>
            <person name="Morales L."/>
            <person name="Noel B."/>
            <person name="Porcel B."/>
            <person name="Marcet-Houben M."/>
            <person name="Hullo M-F."/>
            <person name="Sacerdot C."/>
            <person name="Tekaia F."/>
            <person name="Leh-Louis V."/>
            <person name="Despons L."/>
            <person name="Khanna V."/>
            <person name="Aury J-M."/>
            <person name="Barbe V."/>
            <person name="Couloux A."/>
            <person name="Labadie K."/>
            <person name="Pelletier E."/>
            <person name="Souciet J-L."/>
            <person name="Boekhout T."/>
            <person name="Gabaldon T."/>
            <person name="Wincker P."/>
            <person name="Dujon B."/>
        </authorList>
    </citation>
    <scope>NUCLEOTIDE SEQUENCE</scope>
    <source>
        <strain evidence="1">CBS 1993</strain>
    </source>
</reference>
<dbReference type="RefSeq" id="XP_022456672.1">
    <property type="nucleotide sequence ID" value="XM_022605178.1"/>
</dbReference>
<sequence length="505" mass="57146">MSKKTGLKLPRRLQMKATAVAKPQPVTAEDSWVLGTEEEESGDRWLASDLAKALRFYFRAYEHYRVALSKDDGYADALYNTARLLLHVHNQFVRQEGIILDSLESVEAAREVIQPLERIVEIHEHALSKCRARGVVPWELVYNTAMAYSELVEKLAEDENNWRETLESGIKARDMFSAVLGIQREELKKLVDISATVATSEAASENLNNTNNEPSQADQGENYMTEETVLPDTILETVTQCYKLVGSVYETTADPNRLSESRLAFQSFSDQLDNLVAEVNISFAPSLDLGEDQLIPRITTEALERLKLERLAMLCSQSTQFEEISAIWMREENTLADSAEKHMVYADCIQTLMDKFDNIPDHFVWWTQLSTMLRQLQIAAGILTTELGNSKGKDIYSQMISQLCAVIIARADIEKQRSQLETSDAAKNRELLLKNCTQLLKNAGNYASMSGGLREGMTDRLVREKRKREAILRLCLLENKSLASLKLSENDFQVEITELAKLSIY</sequence>
<dbReference type="GeneID" id="34518060"/>
<dbReference type="HOGENOM" id="CLU_043057_0_0_1"/>
<reference evidence="1" key="1">
    <citation type="submission" date="2013-12" db="EMBL/GenBank/DDBJ databases">
        <authorList>
            <person name="Genoscope - CEA"/>
        </authorList>
    </citation>
    <scope>NUCLEOTIDE SEQUENCE</scope>
    <source>
        <strain evidence="1">CBS 1993</strain>
    </source>
</reference>
<dbReference type="OrthoDB" id="5328412at2759"/>
<accession>W6MS58</accession>
<name>W6MS58_9ASCO</name>
<dbReference type="EMBL" id="HG793125">
    <property type="protein sequence ID" value="CDK24655.1"/>
    <property type="molecule type" value="Genomic_DNA"/>
</dbReference>
<dbReference type="AlphaFoldDB" id="W6MS58"/>
<proteinExistence type="predicted"/>
<protein>
    <submittedName>
        <fullName evidence="1">Uncharacterized protein</fullName>
    </submittedName>
</protein>
<evidence type="ECO:0000313" key="2">
    <source>
        <dbReference type="Proteomes" id="UP000019384"/>
    </source>
</evidence>
<evidence type="ECO:0000313" key="1">
    <source>
        <dbReference type="EMBL" id="CDK24655.1"/>
    </source>
</evidence>
<dbReference type="Proteomes" id="UP000019384">
    <property type="component" value="Unassembled WGS sequence"/>
</dbReference>
<keyword evidence="2" id="KW-1185">Reference proteome</keyword>